<dbReference type="PIRSF" id="PIRSF000138">
    <property type="entry name" value="Al-hdrx_acd_dh"/>
    <property type="match status" value="1"/>
</dbReference>
<dbReference type="PANTHER" id="PTHR10578">
    <property type="entry name" value="S -2-HYDROXY-ACID OXIDASE-RELATED"/>
    <property type="match status" value="1"/>
</dbReference>
<keyword evidence="8" id="KW-1185">Reference proteome</keyword>
<comment type="similarity">
    <text evidence="3">Belongs to the FMN-dependent alpha-hydroxy acid dehydrogenase family.</text>
</comment>
<feature type="binding site" evidence="5">
    <location>
        <position position="181"/>
    </location>
    <ligand>
        <name>FMN</name>
        <dbReference type="ChEBI" id="CHEBI:58210"/>
    </ligand>
</feature>
<comment type="cofactor">
    <cofactor evidence="1">
        <name>FMN</name>
        <dbReference type="ChEBI" id="CHEBI:58210"/>
    </cofactor>
</comment>
<dbReference type="Pfam" id="PF01070">
    <property type="entry name" value="FMN_dh"/>
    <property type="match status" value="1"/>
</dbReference>
<feature type="binding site" evidence="5">
    <location>
        <position position="155"/>
    </location>
    <ligand>
        <name>glyoxylate</name>
        <dbReference type="ChEBI" id="CHEBI:36655"/>
    </ligand>
</feature>
<feature type="binding site" evidence="5">
    <location>
        <position position="312"/>
    </location>
    <ligand>
        <name>glyoxylate</name>
        <dbReference type="ChEBI" id="CHEBI:36655"/>
    </ligand>
</feature>
<dbReference type="EMBL" id="BPQB01000027">
    <property type="protein sequence ID" value="GJE92619.1"/>
    <property type="molecule type" value="Genomic_DNA"/>
</dbReference>
<dbReference type="Proteomes" id="UP000703269">
    <property type="component" value="Unassembled WGS sequence"/>
</dbReference>
<feature type="active site" description="Proton acceptor" evidence="4">
    <location>
        <position position="312"/>
    </location>
</feature>
<dbReference type="AlphaFoldDB" id="A0A9P3LFH0"/>
<accession>A0A9P3LFH0</accession>
<feature type="binding site" evidence="5">
    <location>
        <position position="310"/>
    </location>
    <ligand>
        <name>FMN</name>
        <dbReference type="ChEBI" id="CHEBI:58210"/>
    </ligand>
</feature>
<evidence type="ECO:0000256" key="5">
    <source>
        <dbReference type="PIRSR" id="PIRSR000138-2"/>
    </source>
</evidence>
<dbReference type="InterPro" id="IPR037396">
    <property type="entry name" value="FMN_HAD"/>
</dbReference>
<evidence type="ECO:0000313" key="8">
    <source>
        <dbReference type="Proteomes" id="UP000703269"/>
    </source>
</evidence>
<dbReference type="SUPFAM" id="SSF51395">
    <property type="entry name" value="FMN-linked oxidoreductases"/>
    <property type="match status" value="1"/>
</dbReference>
<dbReference type="Gene3D" id="3.20.20.70">
    <property type="entry name" value="Aldolase class I"/>
    <property type="match status" value="1"/>
</dbReference>
<keyword evidence="5" id="KW-0288">FMN</keyword>
<comment type="caution">
    <text evidence="7">The sequence shown here is derived from an EMBL/GenBank/DDBJ whole genome shotgun (WGS) entry which is preliminary data.</text>
</comment>
<dbReference type="InterPro" id="IPR000262">
    <property type="entry name" value="FMN-dep_DH"/>
</dbReference>
<gene>
    <name evidence="7" type="ORF">PsYK624_087740</name>
</gene>
<feature type="binding site" evidence="5">
    <location>
        <position position="153"/>
    </location>
    <ligand>
        <name>FMN</name>
        <dbReference type="ChEBI" id="CHEBI:58210"/>
    </ligand>
</feature>
<evidence type="ECO:0000256" key="2">
    <source>
        <dbReference type="ARBA" id="ARBA00023002"/>
    </source>
</evidence>
<protein>
    <submittedName>
        <fullName evidence="7">FMN-dependent alpha-hydroxy acid dehydrogenase</fullName>
    </submittedName>
</protein>
<evidence type="ECO:0000256" key="3">
    <source>
        <dbReference type="ARBA" id="ARBA00024042"/>
    </source>
</evidence>
<reference evidence="7 8" key="1">
    <citation type="submission" date="2021-08" db="EMBL/GenBank/DDBJ databases">
        <title>Draft Genome Sequence of Phanerochaete sordida strain YK-624.</title>
        <authorList>
            <person name="Mori T."/>
            <person name="Dohra H."/>
            <person name="Suzuki T."/>
            <person name="Kawagishi H."/>
            <person name="Hirai H."/>
        </authorList>
    </citation>
    <scope>NUCLEOTIDE SEQUENCE [LARGE SCALE GENOMIC DNA]</scope>
    <source>
        <strain evidence="7 8">YK-624</strain>
    </source>
</reference>
<keyword evidence="5" id="KW-0285">Flavoprotein</keyword>
<dbReference type="InterPro" id="IPR013785">
    <property type="entry name" value="Aldolase_TIM"/>
</dbReference>
<feature type="binding site" evidence="5">
    <location>
        <begin position="102"/>
        <end position="104"/>
    </location>
    <ligand>
        <name>FMN</name>
        <dbReference type="ChEBI" id="CHEBI:58210"/>
    </ligand>
</feature>
<feature type="binding site" evidence="5">
    <location>
        <position position="190"/>
    </location>
    <ligand>
        <name>glyoxylate</name>
        <dbReference type="ChEBI" id="CHEBI:36655"/>
    </ligand>
</feature>
<feature type="binding site" evidence="5">
    <location>
        <begin position="350"/>
        <end position="354"/>
    </location>
    <ligand>
        <name>FMN</name>
        <dbReference type="ChEBI" id="CHEBI:58210"/>
    </ligand>
</feature>
<dbReference type="InterPro" id="IPR012133">
    <property type="entry name" value="Alpha-hydoxy_acid_DH_FMN"/>
</dbReference>
<feature type="binding site" evidence="5">
    <location>
        <position position="288"/>
    </location>
    <ligand>
        <name>FMN</name>
        <dbReference type="ChEBI" id="CHEBI:58210"/>
    </ligand>
</feature>
<evidence type="ECO:0000256" key="4">
    <source>
        <dbReference type="PIRSR" id="PIRSR000138-1"/>
    </source>
</evidence>
<feature type="binding site" evidence="5">
    <location>
        <position position="315"/>
    </location>
    <ligand>
        <name>glyoxylate</name>
        <dbReference type="ChEBI" id="CHEBI:36655"/>
    </ligand>
</feature>
<proteinExistence type="inferred from homology"/>
<organism evidence="7 8">
    <name type="scientific">Phanerochaete sordida</name>
    <dbReference type="NCBI Taxonomy" id="48140"/>
    <lineage>
        <taxon>Eukaryota</taxon>
        <taxon>Fungi</taxon>
        <taxon>Dikarya</taxon>
        <taxon>Basidiomycota</taxon>
        <taxon>Agaricomycotina</taxon>
        <taxon>Agaricomycetes</taxon>
        <taxon>Polyporales</taxon>
        <taxon>Phanerochaetaceae</taxon>
        <taxon>Phanerochaete</taxon>
    </lineage>
</organism>
<feature type="domain" description="FMN hydroxy acid dehydrogenase" evidence="6">
    <location>
        <begin position="23"/>
        <end position="424"/>
    </location>
</feature>
<dbReference type="PROSITE" id="PS51349">
    <property type="entry name" value="FMN_HYDROXY_ACID_DH_2"/>
    <property type="match status" value="1"/>
</dbReference>
<dbReference type="GO" id="GO:0016491">
    <property type="term" value="F:oxidoreductase activity"/>
    <property type="evidence" value="ECO:0007669"/>
    <property type="project" value="UniProtKB-KW"/>
</dbReference>
<dbReference type="GO" id="GO:0010181">
    <property type="term" value="F:FMN binding"/>
    <property type="evidence" value="ECO:0007669"/>
    <property type="project" value="InterPro"/>
</dbReference>
<sequence length="430" mass="47090">MTDAKKSWSSYMLDIYLERKPLALPSFYFDDIEREAREKLKDRQDAFLYVFGSAGNGSAERWNRRALDSWRIIPRMLRDATERNLETTLFGVRHRSPLLVAPVGVQGIVHPDGEIASAKAAAAVGVPYIMSTAATRTIEAVAQANGDGHRWFQLYWPVSDECTISLLKRAKANGFTALVVTLDTMLLGWRPHDLQTSYLPFLHGVGAQVGLSDPVFMATLDEPPILDVPAFPYDPKKTEKLLQAGDEKTESTCNAAIAWMRQTNSGTFHTWDQLKVLRDNWDGPLIIKGILSVQDAELAMAHGVDGIIVSSHGGRQVEAAVPAVWALEQICGAPRIRDAQKSGKLTVLFDSGVRTGGDMLKALALGAQAVLVARPYMYGLAVAGQAGVEQVLRALLADAEISLGLAGYKSVDEIWHNREEVLVKLGDAKL</sequence>
<dbReference type="PANTHER" id="PTHR10578:SF86">
    <property type="entry name" value="DEPENDENT DEHYDROGENASE, PUTATIVE (AFU_ORTHOLOGUE AFUA_6G02720)-RELATED"/>
    <property type="match status" value="1"/>
</dbReference>
<dbReference type="OrthoDB" id="25826at2759"/>
<evidence type="ECO:0000256" key="1">
    <source>
        <dbReference type="ARBA" id="ARBA00001917"/>
    </source>
</evidence>
<evidence type="ECO:0000259" key="6">
    <source>
        <dbReference type="PROSITE" id="PS51349"/>
    </source>
</evidence>
<feature type="binding site" evidence="5">
    <location>
        <position position="49"/>
    </location>
    <ligand>
        <name>glyoxylate</name>
        <dbReference type="ChEBI" id="CHEBI:36655"/>
    </ligand>
</feature>
<evidence type="ECO:0000313" key="7">
    <source>
        <dbReference type="EMBL" id="GJE92619.1"/>
    </source>
</evidence>
<keyword evidence="2" id="KW-0560">Oxidoreductase</keyword>
<name>A0A9P3LFH0_9APHY</name>
<feature type="binding site" evidence="5">
    <location>
        <position position="131"/>
    </location>
    <ligand>
        <name>FMN</name>
        <dbReference type="ChEBI" id="CHEBI:58210"/>
    </ligand>
</feature>